<dbReference type="Pfam" id="PF02522">
    <property type="entry name" value="Antibiotic_NAT"/>
    <property type="match status" value="1"/>
</dbReference>
<evidence type="ECO:0000313" key="6">
    <source>
        <dbReference type="Proteomes" id="UP000323317"/>
    </source>
</evidence>
<dbReference type="InterPro" id="IPR028345">
    <property type="entry name" value="Antibiotic_NAT-like"/>
</dbReference>
<comment type="similarity">
    <text evidence="1 4">Belongs to the antibiotic N-acetyltransferase family.</text>
</comment>
<dbReference type="RefSeq" id="WP_148947271.1">
    <property type="nucleotide sequence ID" value="NZ_VTEH01000010.1"/>
</dbReference>
<dbReference type="PANTHER" id="PTHR11104">
    <property type="entry name" value="AMINOGLYCOSIDE N3-ACETYLTRANSFERASE"/>
    <property type="match status" value="1"/>
</dbReference>
<evidence type="ECO:0000256" key="2">
    <source>
        <dbReference type="ARBA" id="ARBA00022679"/>
    </source>
</evidence>
<dbReference type="AlphaFoldDB" id="A0A5D4KDN0"/>
<dbReference type="SUPFAM" id="SSF110710">
    <property type="entry name" value="TTHA0583/YokD-like"/>
    <property type="match status" value="1"/>
</dbReference>
<sequence length="274" mass="30576">MNEKEAIQQLEKPNTTASLVRDFKNMGIEKGMVLIVHSSLSSLGWVCGGAVAVVSALMEAVGKEGTLIMPAQSADNSDPAEWENPPVPESWWQIIRDEMPAYDPDVTPARGMGKIADTFRNFPGVRRSSHPIYSFAAWGKHADLILSEQPLEEGFGPNSPLAKIYELSGSVLLIGVSHESNTSLHFAEHSISSRQKVKKGTALMEDGKRIWKNYEEILYDSDPFDELGKEFEEKHAIKTSVVGKADCRLMEQRAVVDFARRWLQEKNEKKGMEE</sequence>
<evidence type="ECO:0000256" key="3">
    <source>
        <dbReference type="ARBA" id="ARBA00023315"/>
    </source>
</evidence>
<accession>A0A5D4KDN0</accession>
<keyword evidence="2 4" id="KW-0808">Transferase</keyword>
<comment type="caution">
    <text evidence="5">The sequence shown here is derived from an EMBL/GenBank/DDBJ whole genome shotgun (WGS) entry which is preliminary data.</text>
</comment>
<evidence type="ECO:0000313" key="5">
    <source>
        <dbReference type="EMBL" id="TYR74815.1"/>
    </source>
</evidence>
<name>A0A5D4KDN0_9BACI</name>
<reference evidence="5 6" key="1">
    <citation type="submission" date="2019-08" db="EMBL/GenBank/DDBJ databases">
        <title>Bacillus genomes from the desert of Cuatro Cienegas, Coahuila.</title>
        <authorList>
            <person name="Olmedo-Alvarez G."/>
        </authorList>
    </citation>
    <scope>NUCLEOTIDE SEQUENCE [LARGE SCALE GENOMIC DNA]</scope>
    <source>
        <strain evidence="5 6">CH40_1T</strain>
    </source>
</reference>
<dbReference type="PANTHER" id="PTHR11104:SF0">
    <property type="entry name" value="SPBETA PROPHAGE-DERIVED AMINOGLYCOSIDE N(3')-ACETYLTRANSFERASE-LIKE PROTEIN YOKD"/>
    <property type="match status" value="1"/>
</dbReference>
<dbReference type="InterPro" id="IPR003679">
    <property type="entry name" value="Amioglycoside_AcTrfase"/>
</dbReference>
<dbReference type="GO" id="GO:0046677">
    <property type="term" value="P:response to antibiotic"/>
    <property type="evidence" value="ECO:0007669"/>
    <property type="project" value="UniProtKB-KW"/>
</dbReference>
<dbReference type="Proteomes" id="UP000323317">
    <property type="component" value="Unassembled WGS sequence"/>
</dbReference>
<keyword evidence="4" id="KW-0046">Antibiotic resistance</keyword>
<dbReference type="GO" id="GO:0046353">
    <property type="term" value="F:aminoglycoside 3-N-acetyltransferase activity"/>
    <property type="evidence" value="ECO:0007669"/>
    <property type="project" value="UniProtKB-EC"/>
</dbReference>
<evidence type="ECO:0000256" key="1">
    <source>
        <dbReference type="ARBA" id="ARBA00006383"/>
    </source>
</evidence>
<comment type="catalytic activity">
    <reaction evidence="4">
        <text>a 2-deoxystreptamine antibiotic + acetyl-CoA = an N(3)-acetyl-2-deoxystreptamine antibiotic + CoA + H(+)</text>
        <dbReference type="Rhea" id="RHEA:12665"/>
        <dbReference type="ChEBI" id="CHEBI:15378"/>
        <dbReference type="ChEBI" id="CHEBI:57287"/>
        <dbReference type="ChEBI" id="CHEBI:57288"/>
        <dbReference type="ChEBI" id="CHEBI:57921"/>
        <dbReference type="ChEBI" id="CHEBI:77452"/>
        <dbReference type="EC" id="2.3.1.81"/>
    </reaction>
</comment>
<gene>
    <name evidence="5" type="ORF">FZC79_13240</name>
</gene>
<dbReference type="EMBL" id="VTEH01000010">
    <property type="protein sequence ID" value="TYR74815.1"/>
    <property type="molecule type" value="Genomic_DNA"/>
</dbReference>
<protein>
    <recommendedName>
        <fullName evidence="4">Aminoglycoside N(3)-acetyltransferase</fullName>
        <ecNumber evidence="4">2.3.1.-</ecNumber>
    </recommendedName>
</protein>
<proteinExistence type="inferred from homology"/>
<organism evidence="5 6">
    <name type="scientific">Rossellomorea vietnamensis</name>
    <dbReference type="NCBI Taxonomy" id="218284"/>
    <lineage>
        <taxon>Bacteria</taxon>
        <taxon>Bacillati</taxon>
        <taxon>Bacillota</taxon>
        <taxon>Bacilli</taxon>
        <taxon>Bacillales</taxon>
        <taxon>Bacillaceae</taxon>
        <taxon>Rossellomorea</taxon>
    </lineage>
</organism>
<evidence type="ECO:0000256" key="4">
    <source>
        <dbReference type="RuleBase" id="RU365031"/>
    </source>
</evidence>
<keyword evidence="3 4" id="KW-0012">Acyltransferase</keyword>
<dbReference type="EC" id="2.3.1.-" evidence="4"/>